<dbReference type="Pfam" id="PF12146">
    <property type="entry name" value="Hydrolase_4"/>
    <property type="match status" value="1"/>
</dbReference>
<keyword evidence="2" id="KW-0378">Hydrolase</keyword>
<name>A0A4R5QD84_9PROT</name>
<organism evidence="2 3">
    <name type="scientific">Dankookia rubra</name>
    <dbReference type="NCBI Taxonomy" id="1442381"/>
    <lineage>
        <taxon>Bacteria</taxon>
        <taxon>Pseudomonadati</taxon>
        <taxon>Pseudomonadota</taxon>
        <taxon>Alphaproteobacteria</taxon>
        <taxon>Acetobacterales</taxon>
        <taxon>Roseomonadaceae</taxon>
        <taxon>Dankookia</taxon>
    </lineage>
</organism>
<evidence type="ECO:0000313" key="2">
    <source>
        <dbReference type="EMBL" id="TDH60578.1"/>
    </source>
</evidence>
<dbReference type="PANTHER" id="PTHR11614">
    <property type="entry name" value="PHOSPHOLIPASE-RELATED"/>
    <property type="match status" value="1"/>
</dbReference>
<dbReference type="GO" id="GO:0016787">
    <property type="term" value="F:hydrolase activity"/>
    <property type="evidence" value="ECO:0007669"/>
    <property type="project" value="UniProtKB-KW"/>
</dbReference>
<sequence length="488" mass="52908">MLYRTRRLLRRGGILLAVLLAALLGLRIWDVSSAPPLRPWHLVVPDELPVAALDAADWTRYLEVEKTAFETVRREVTDRLEPEDQVAANRYFAGSPMHADRFVQDWNRSFLLLPDGTPRGAVVFLHGLTDAPYSQRHIAERYRQLGFVAYGIRLPGHGTVPAGLTKIGWEDWLAATRLTVREARGRIGPDLPLHIVGYSNGGALAMKYALDAIEDSRLSRADQLVLISPMIGVTAFARFAGLAALPAMLPAFAKTAWLAILPEFNPFKYNSFPVNGARQSWRLTSALQAQLRSMGAAGRLQALPPVLTFQSVADATVSTPAVLSALYSQLPANGSEIVLFDINRNAKLGPLLSPAAAALADRLLPPAPRRYAAVVVGNADPDQDAVVARAVAAGGTAEAIAPLGIDWPHELYSLSHVALPFPVSDGLYGARPDPAPEEDFGMRLGAVAPRGERGVLVLDLDSLVRVSSNPFYSYLMDRIEQTITAAGR</sequence>
<gene>
    <name evidence="2" type="ORF">E2C06_21275</name>
</gene>
<protein>
    <submittedName>
        <fullName evidence="2">Alpha/beta hydrolase</fullName>
    </submittedName>
</protein>
<dbReference type="AlphaFoldDB" id="A0A4R5QD84"/>
<dbReference type="InterPro" id="IPR051044">
    <property type="entry name" value="MAG_DAG_Lipase"/>
</dbReference>
<dbReference type="EMBL" id="SMSJ01000035">
    <property type="protein sequence ID" value="TDH60578.1"/>
    <property type="molecule type" value="Genomic_DNA"/>
</dbReference>
<dbReference type="InterPro" id="IPR029058">
    <property type="entry name" value="AB_hydrolase_fold"/>
</dbReference>
<dbReference type="RefSeq" id="WP_133290628.1">
    <property type="nucleotide sequence ID" value="NZ_SMSJ01000035.1"/>
</dbReference>
<feature type="domain" description="Serine aminopeptidase S33" evidence="1">
    <location>
        <begin position="117"/>
        <end position="242"/>
    </location>
</feature>
<evidence type="ECO:0000259" key="1">
    <source>
        <dbReference type="Pfam" id="PF12146"/>
    </source>
</evidence>
<keyword evidence="3" id="KW-1185">Reference proteome</keyword>
<accession>A0A4R5QD84</accession>
<dbReference type="OrthoDB" id="8476759at2"/>
<dbReference type="InterPro" id="IPR022742">
    <property type="entry name" value="Hydrolase_4"/>
</dbReference>
<dbReference type="SUPFAM" id="SSF53474">
    <property type="entry name" value="alpha/beta-Hydrolases"/>
    <property type="match status" value="1"/>
</dbReference>
<dbReference type="Proteomes" id="UP000295096">
    <property type="component" value="Unassembled WGS sequence"/>
</dbReference>
<comment type="caution">
    <text evidence="2">The sequence shown here is derived from an EMBL/GenBank/DDBJ whole genome shotgun (WGS) entry which is preliminary data.</text>
</comment>
<reference evidence="2 3" key="1">
    <citation type="journal article" date="2016" name="J. Microbiol.">
        <title>Dankookia rubra gen. nov., sp. nov., an alphaproteobacterium isolated from sediment of a shallow stream.</title>
        <authorList>
            <person name="Kim W.H."/>
            <person name="Kim D.H."/>
            <person name="Kang K."/>
            <person name="Ahn T.Y."/>
        </authorList>
    </citation>
    <scope>NUCLEOTIDE SEQUENCE [LARGE SCALE GENOMIC DNA]</scope>
    <source>
        <strain evidence="2 3">JCM30602</strain>
    </source>
</reference>
<evidence type="ECO:0000313" key="3">
    <source>
        <dbReference type="Proteomes" id="UP000295096"/>
    </source>
</evidence>
<dbReference type="Gene3D" id="3.40.50.1820">
    <property type="entry name" value="alpha/beta hydrolase"/>
    <property type="match status" value="1"/>
</dbReference>
<proteinExistence type="predicted"/>